<feature type="transmembrane region" description="Helical" evidence="1">
    <location>
        <begin position="174"/>
        <end position="194"/>
    </location>
</feature>
<accession>A0A6H0S3D3</accession>
<dbReference type="AlphaFoldDB" id="A0A6H0S3D3"/>
<proteinExistence type="predicted"/>
<organism evidence="2 3">
    <name type="scientific">Mycolicibacterium frederiksbergense</name>
    <dbReference type="NCBI Taxonomy" id="117567"/>
    <lineage>
        <taxon>Bacteria</taxon>
        <taxon>Bacillati</taxon>
        <taxon>Actinomycetota</taxon>
        <taxon>Actinomycetes</taxon>
        <taxon>Mycobacteriales</taxon>
        <taxon>Mycobacteriaceae</taxon>
        <taxon>Mycolicibacterium</taxon>
    </lineage>
</organism>
<reference evidence="2 3" key="1">
    <citation type="submission" date="2019-04" db="EMBL/GenBank/DDBJ databases">
        <title>Draft, Whole-Genome Sequence of the Anthracene-degrading Mycobacterium frederiksbergense LB501T, Isolated from a Polycyclic Aromatic Hydrocarbon (PAH)-Contaminated Soil.</title>
        <authorList>
            <person name="Augelletti F."/>
        </authorList>
    </citation>
    <scope>NUCLEOTIDE SEQUENCE [LARGE SCALE GENOMIC DNA]</scope>
    <source>
        <strain evidence="2 3">LB 501T</strain>
    </source>
</reference>
<keyword evidence="1" id="KW-1133">Transmembrane helix</keyword>
<sequence>MPANAEAMTAADRWFLQRGLPSAVPIKARCRDVVPRSAPALAAFAVLMLLSLVVMVASGDSDVDVDADPSASQWLALVVLAAIPAAMLLAGYCVSWISGRRGRWVASGIAVVVALASDWYGDGGANLVRDTLVDAAIIAAILVATGTGIGSILGWSARVTFRQLRSAGRLMARALPVVLLTVLVFFNTLVWTIATDLDVLRMALLVGFLGLIAVSFLVSGILDALNTVTAAPLPDRAEAGLAGTPFADLVAGADAAPLRKSERVNLLLVLTVSQVTQMLLLAIVTGAVFFTMGLIVLNPAVSDKLTNGASAQSVWFDIALPVSVAHLHVTALLAALTFMYVSVRAVGDGEYRKEFLDPLLAEMELALAARHRYHAAVR</sequence>
<gene>
    <name evidence="2" type="ORF">EXE63_12810</name>
</gene>
<keyword evidence="3" id="KW-1185">Reference proteome</keyword>
<feature type="transmembrane region" description="Helical" evidence="1">
    <location>
        <begin position="38"/>
        <end position="59"/>
    </location>
</feature>
<feature type="transmembrane region" description="Helical" evidence="1">
    <location>
        <begin position="200"/>
        <end position="222"/>
    </location>
</feature>
<feature type="transmembrane region" description="Helical" evidence="1">
    <location>
        <begin position="104"/>
        <end position="120"/>
    </location>
</feature>
<protein>
    <recommendedName>
        <fullName evidence="4">Integral membrane protein</fullName>
    </recommendedName>
</protein>
<feature type="transmembrane region" description="Helical" evidence="1">
    <location>
        <begin position="266"/>
        <end position="298"/>
    </location>
</feature>
<dbReference type="RefSeq" id="WP_168142276.1">
    <property type="nucleotide sequence ID" value="NZ_CBCSDT010000002.1"/>
</dbReference>
<name>A0A6H0S3D3_9MYCO</name>
<evidence type="ECO:0008006" key="4">
    <source>
        <dbReference type="Google" id="ProtNLM"/>
    </source>
</evidence>
<dbReference type="KEGG" id="mfre:EXE63_12810"/>
<keyword evidence="1" id="KW-0812">Transmembrane</keyword>
<dbReference type="EMBL" id="CP038799">
    <property type="protein sequence ID" value="QIV81680.1"/>
    <property type="molecule type" value="Genomic_DNA"/>
</dbReference>
<feature type="transmembrane region" description="Helical" evidence="1">
    <location>
        <begin position="132"/>
        <end position="153"/>
    </location>
</feature>
<evidence type="ECO:0000256" key="1">
    <source>
        <dbReference type="SAM" id="Phobius"/>
    </source>
</evidence>
<feature type="transmembrane region" description="Helical" evidence="1">
    <location>
        <begin position="318"/>
        <end position="343"/>
    </location>
</feature>
<feature type="transmembrane region" description="Helical" evidence="1">
    <location>
        <begin position="71"/>
        <end position="92"/>
    </location>
</feature>
<evidence type="ECO:0000313" key="3">
    <source>
        <dbReference type="Proteomes" id="UP000501849"/>
    </source>
</evidence>
<keyword evidence="1" id="KW-0472">Membrane</keyword>
<dbReference type="Proteomes" id="UP000501849">
    <property type="component" value="Chromosome"/>
</dbReference>
<evidence type="ECO:0000313" key="2">
    <source>
        <dbReference type="EMBL" id="QIV81680.1"/>
    </source>
</evidence>